<evidence type="ECO:0000313" key="3">
    <source>
        <dbReference type="EMBL" id="KAK7087720.1"/>
    </source>
</evidence>
<keyword evidence="4" id="KW-1185">Reference proteome</keyword>
<feature type="signal peptide" evidence="2">
    <location>
        <begin position="1"/>
        <end position="17"/>
    </location>
</feature>
<dbReference type="EMBL" id="JBAMIC010004070">
    <property type="protein sequence ID" value="KAK7087720.1"/>
    <property type="molecule type" value="Genomic_DNA"/>
</dbReference>
<feature type="region of interest" description="Disordered" evidence="1">
    <location>
        <begin position="91"/>
        <end position="115"/>
    </location>
</feature>
<reference evidence="3 4" key="1">
    <citation type="submission" date="2024-02" db="EMBL/GenBank/DDBJ databases">
        <title>Chromosome-scale genome assembly of the rough periwinkle Littorina saxatilis.</title>
        <authorList>
            <person name="De Jode A."/>
            <person name="Faria R."/>
            <person name="Formenti G."/>
            <person name="Sims Y."/>
            <person name="Smith T.P."/>
            <person name="Tracey A."/>
            <person name="Wood J.M.D."/>
            <person name="Zagrodzka Z.B."/>
            <person name="Johannesson K."/>
            <person name="Butlin R.K."/>
            <person name="Leder E.H."/>
        </authorList>
    </citation>
    <scope>NUCLEOTIDE SEQUENCE [LARGE SCALE GENOMIC DNA]</scope>
    <source>
        <strain evidence="3">Snail1</strain>
        <tissue evidence="3">Muscle</tissue>
    </source>
</reference>
<organism evidence="3 4">
    <name type="scientific">Littorina saxatilis</name>
    <dbReference type="NCBI Taxonomy" id="31220"/>
    <lineage>
        <taxon>Eukaryota</taxon>
        <taxon>Metazoa</taxon>
        <taxon>Spiralia</taxon>
        <taxon>Lophotrochozoa</taxon>
        <taxon>Mollusca</taxon>
        <taxon>Gastropoda</taxon>
        <taxon>Caenogastropoda</taxon>
        <taxon>Littorinimorpha</taxon>
        <taxon>Littorinoidea</taxon>
        <taxon>Littorinidae</taxon>
        <taxon>Littorina</taxon>
    </lineage>
</organism>
<comment type="caution">
    <text evidence="3">The sequence shown here is derived from an EMBL/GenBank/DDBJ whole genome shotgun (WGS) entry which is preliminary data.</text>
</comment>
<dbReference type="AlphaFoldDB" id="A0AAN9AIS8"/>
<evidence type="ECO:0000256" key="2">
    <source>
        <dbReference type="SAM" id="SignalP"/>
    </source>
</evidence>
<dbReference type="Proteomes" id="UP001374579">
    <property type="component" value="Unassembled WGS sequence"/>
</dbReference>
<evidence type="ECO:0000313" key="4">
    <source>
        <dbReference type="Proteomes" id="UP001374579"/>
    </source>
</evidence>
<accession>A0AAN9AIS8</accession>
<gene>
    <name evidence="3" type="ORF">V1264_021733</name>
</gene>
<protein>
    <submittedName>
        <fullName evidence="3">Uncharacterized protein</fullName>
    </submittedName>
</protein>
<sequence>MGPHLLFLAVIPAFVFAADFTVDLRTGQSNITPDKGLSWLVPPSDPSNGDPTLGGCNWRGVLNMTFHKKSRRSASILMTFDESTQWSFDIGDSVTNNGNGNDAGSQQRDAEVHGNNKDLTIAGSDKVENNGSYGVLHKSKGFLTGNVTAVVANQRFEATSGNRFLYFNSFKLFALRGQEDREGDVNYDVFFGMNRVIADDEDRVGSGLCRVEITMNSRG</sequence>
<feature type="compositionally biased region" description="Polar residues" evidence="1">
    <location>
        <begin position="91"/>
        <end position="107"/>
    </location>
</feature>
<feature type="chain" id="PRO_5042841884" evidence="2">
    <location>
        <begin position="18"/>
        <end position="219"/>
    </location>
</feature>
<evidence type="ECO:0000256" key="1">
    <source>
        <dbReference type="SAM" id="MobiDB-lite"/>
    </source>
</evidence>
<keyword evidence="2" id="KW-0732">Signal</keyword>
<name>A0AAN9AIS8_9CAEN</name>
<proteinExistence type="predicted"/>